<dbReference type="GO" id="GO:0016740">
    <property type="term" value="F:transferase activity"/>
    <property type="evidence" value="ECO:0007669"/>
    <property type="project" value="UniProtKB-KW"/>
</dbReference>
<keyword evidence="2" id="KW-0762">Sugar transport</keyword>
<dbReference type="PANTHER" id="PTHR34382">
    <property type="entry name" value="PTS SYSTEM N,N'-DIACETYLCHITOBIOSE-SPECIFIC EIIA COMPONENT"/>
    <property type="match status" value="1"/>
</dbReference>
<dbReference type="InterPro" id="IPR003188">
    <property type="entry name" value="PTS_IIA_lac/cel"/>
</dbReference>
<reference evidence="8 9" key="1">
    <citation type="submission" date="2019-12" db="EMBL/GenBank/DDBJ databases">
        <title>Whole-genome analyses of novel actinobacteria.</title>
        <authorList>
            <person name="Sahin N."/>
            <person name="Saygin H."/>
        </authorList>
    </citation>
    <scope>NUCLEOTIDE SEQUENCE [LARGE SCALE GENOMIC DNA]</scope>
    <source>
        <strain evidence="8 9">KC615</strain>
    </source>
</reference>
<accession>A0A6I4W1N8</accession>
<evidence type="ECO:0000256" key="7">
    <source>
        <dbReference type="PROSITE-ProRule" id="PRU00418"/>
    </source>
</evidence>
<evidence type="ECO:0000256" key="3">
    <source>
        <dbReference type="ARBA" id="ARBA00022679"/>
    </source>
</evidence>
<evidence type="ECO:0000313" key="8">
    <source>
        <dbReference type="EMBL" id="MXQ54674.1"/>
    </source>
</evidence>
<comment type="caution">
    <text evidence="8">The sequence shown here is derived from an EMBL/GenBank/DDBJ whole genome shotgun (WGS) entry which is preliminary data.</text>
</comment>
<name>A0A6I4W1N8_9BACL</name>
<evidence type="ECO:0000313" key="9">
    <source>
        <dbReference type="Proteomes" id="UP000430692"/>
    </source>
</evidence>
<keyword evidence="4" id="KW-0598">Phosphotransferase system</keyword>
<keyword evidence="6" id="KW-0479">Metal-binding</keyword>
<dbReference type="InterPro" id="IPR036542">
    <property type="entry name" value="PTS_IIA_lac/cel_sf"/>
</dbReference>
<organism evidence="8 9">
    <name type="scientific">Shimazuella alba</name>
    <dbReference type="NCBI Taxonomy" id="2690964"/>
    <lineage>
        <taxon>Bacteria</taxon>
        <taxon>Bacillati</taxon>
        <taxon>Bacillota</taxon>
        <taxon>Bacilli</taxon>
        <taxon>Bacillales</taxon>
        <taxon>Thermoactinomycetaceae</taxon>
        <taxon>Shimazuella</taxon>
    </lineage>
</organism>
<dbReference type="SUPFAM" id="SSF46973">
    <property type="entry name" value="Enzyme IIa from lactose specific PTS, IIa-lac"/>
    <property type="match status" value="1"/>
</dbReference>
<dbReference type="GO" id="GO:0046872">
    <property type="term" value="F:metal ion binding"/>
    <property type="evidence" value="ECO:0007669"/>
    <property type="project" value="UniProtKB-KW"/>
</dbReference>
<dbReference type="PROSITE" id="PS51095">
    <property type="entry name" value="PTS_EIIA_TYPE_3"/>
    <property type="match status" value="1"/>
</dbReference>
<dbReference type="CDD" id="cd00215">
    <property type="entry name" value="PTS_IIA_lac"/>
    <property type="match status" value="1"/>
</dbReference>
<comment type="cofactor">
    <cofactor evidence="6">
        <name>Mg(2+)</name>
        <dbReference type="ChEBI" id="CHEBI:18420"/>
    </cofactor>
    <text evidence="6">Binds 1 Mg(2+) ion per trimer.</text>
</comment>
<keyword evidence="3" id="KW-0808">Transferase</keyword>
<keyword evidence="9" id="KW-1185">Reference proteome</keyword>
<proteinExistence type="predicted"/>
<evidence type="ECO:0000256" key="2">
    <source>
        <dbReference type="ARBA" id="ARBA00022597"/>
    </source>
</evidence>
<dbReference type="AlphaFoldDB" id="A0A6I4W1N8"/>
<keyword evidence="1" id="KW-0813">Transport</keyword>
<evidence type="ECO:0000256" key="4">
    <source>
        <dbReference type="ARBA" id="ARBA00022683"/>
    </source>
</evidence>
<dbReference type="PIRSF" id="PIRSF000699">
    <property type="entry name" value="PTS_IILac_III"/>
    <property type="match status" value="1"/>
</dbReference>
<feature type="modified residue" description="Phosphohistidine; by HPr" evidence="7">
    <location>
        <position position="80"/>
    </location>
</feature>
<gene>
    <name evidence="8" type="primary">celC</name>
    <name evidence="8" type="ORF">GSM42_13300</name>
</gene>
<sequence length="107" mass="12116">MDKEIPNLEEISFQIILHAGNARSSSMEAIHLAKNGKFKEAQAKITEAEKEFLEAHHSQTKLLQTEAGGQVQSPTVLLIHSQDHLMTAMTVKEMAQEFIELYERLKQ</sequence>
<dbReference type="EMBL" id="WUUL01000008">
    <property type="protein sequence ID" value="MXQ54674.1"/>
    <property type="molecule type" value="Genomic_DNA"/>
</dbReference>
<evidence type="ECO:0000256" key="1">
    <source>
        <dbReference type="ARBA" id="ARBA00022448"/>
    </source>
</evidence>
<feature type="active site" description="Tele-phosphohistidine intermediate" evidence="5">
    <location>
        <position position="80"/>
    </location>
</feature>
<dbReference type="Proteomes" id="UP000430692">
    <property type="component" value="Unassembled WGS sequence"/>
</dbReference>
<dbReference type="GO" id="GO:0009401">
    <property type="term" value="P:phosphoenolpyruvate-dependent sugar phosphotransferase system"/>
    <property type="evidence" value="ECO:0007669"/>
    <property type="project" value="UniProtKB-KW"/>
</dbReference>
<dbReference type="RefSeq" id="WP_160802019.1">
    <property type="nucleotide sequence ID" value="NZ_WUUL01000008.1"/>
</dbReference>
<dbReference type="Pfam" id="PF02255">
    <property type="entry name" value="PTS_IIA"/>
    <property type="match status" value="1"/>
</dbReference>
<evidence type="ECO:0000256" key="6">
    <source>
        <dbReference type="PIRSR" id="PIRSR000699-2"/>
    </source>
</evidence>
<keyword evidence="6" id="KW-0460">Magnesium</keyword>
<evidence type="ECO:0000256" key="5">
    <source>
        <dbReference type="PIRSR" id="PIRSR000699-1"/>
    </source>
</evidence>
<dbReference type="PANTHER" id="PTHR34382:SF7">
    <property type="entry name" value="PTS SYSTEM N,N'-DIACETYLCHITOBIOSE-SPECIFIC EIIA COMPONENT"/>
    <property type="match status" value="1"/>
</dbReference>
<protein>
    <submittedName>
        <fullName evidence="8">PTS cellobiose transporter subunit IIA</fullName>
    </submittedName>
</protein>
<feature type="binding site" evidence="6">
    <location>
        <position position="83"/>
    </location>
    <ligand>
        <name>Mg(2+)</name>
        <dbReference type="ChEBI" id="CHEBI:18420"/>
        <note>ligand shared between all trimeric partners</note>
    </ligand>
</feature>
<dbReference type="Gene3D" id="1.20.58.80">
    <property type="entry name" value="Phosphotransferase system, lactose/cellobiose-type IIA subunit"/>
    <property type="match status" value="1"/>
</dbReference>